<comment type="caution">
    <text evidence="2">The sequence shown here is derived from an EMBL/GenBank/DDBJ whole genome shotgun (WGS) entry which is preliminary data.</text>
</comment>
<protein>
    <submittedName>
        <fullName evidence="2">Hydrolase, alpha/beta domain protein</fullName>
    </submittedName>
</protein>
<dbReference type="RefSeq" id="WP_009163672.1">
    <property type="nucleotide sequence ID" value="NZ_ADFP01000011.1"/>
</dbReference>
<dbReference type="PANTHER" id="PTHR43798">
    <property type="entry name" value="MONOACYLGLYCEROL LIPASE"/>
    <property type="match status" value="1"/>
</dbReference>
<dbReference type="PANTHER" id="PTHR43798:SF33">
    <property type="entry name" value="HYDROLASE, PUTATIVE (AFU_ORTHOLOGUE AFUA_2G14860)-RELATED"/>
    <property type="match status" value="1"/>
</dbReference>
<evidence type="ECO:0000259" key="1">
    <source>
        <dbReference type="Pfam" id="PF00561"/>
    </source>
</evidence>
<dbReference type="Proteomes" id="UP000006462">
    <property type="component" value="Unassembled WGS sequence"/>
</dbReference>
<evidence type="ECO:0000313" key="3">
    <source>
        <dbReference type="Proteomes" id="UP000006462"/>
    </source>
</evidence>
<keyword evidence="2" id="KW-0378">Hydrolase</keyword>
<sequence length="293" mass="33056">MEFSFESVFVRRKDNGKKIFVNRCFCPASYDAKNLLCVHGLTSSNHVFDLDYKDYSVARYFARNGYNVWCMDYGGYGLSDKYENGFDVDTENAAKDVVAVAGEICARQHADKLNVLGWSWGSMTSARASAMRPELFRRMAWVGPCFGGTLPTTVVKEPFTTLSYPYCVRVFQRVNGSDTEVDYATVEHGLVSLWVEQVFKNDAGHGRPNGGNRDISAAGDKWLIEPETATCPVLLHFGDKDVYVDKGRVKIALDKLPNGSACNFMKGAGHALWVERDYYRPFRERTLAFFEEE</sequence>
<proteinExistence type="predicted"/>
<evidence type="ECO:0000313" key="2">
    <source>
        <dbReference type="EMBL" id="EFB91919.1"/>
    </source>
</evidence>
<dbReference type="InterPro" id="IPR029058">
    <property type="entry name" value="AB_hydrolase_fold"/>
</dbReference>
<dbReference type="SUPFAM" id="SSF53474">
    <property type="entry name" value="alpha/beta-Hydrolases"/>
    <property type="match status" value="1"/>
</dbReference>
<accession>A0ABP2HXB2</accession>
<dbReference type="Gene3D" id="3.40.50.1820">
    <property type="entry name" value="alpha/beta hydrolase"/>
    <property type="match status" value="1"/>
</dbReference>
<reference evidence="2 3" key="1">
    <citation type="submission" date="2009-12" db="EMBL/GenBank/DDBJ databases">
        <authorList>
            <person name="Shrivastava S."/>
            <person name="Madupu R."/>
            <person name="Durkin A.S."/>
            <person name="Torralba M."/>
            <person name="Methe B."/>
            <person name="Sutton G.G."/>
            <person name="Strausberg R.L."/>
            <person name="Nelson K.E."/>
        </authorList>
    </citation>
    <scope>NUCLEOTIDE SEQUENCE [LARGE SCALE GENOMIC DNA]</scope>
    <source>
        <strain evidence="2 3">W5455</strain>
    </source>
</reference>
<dbReference type="GO" id="GO:0016787">
    <property type="term" value="F:hydrolase activity"/>
    <property type="evidence" value="ECO:0007669"/>
    <property type="project" value="UniProtKB-KW"/>
</dbReference>
<dbReference type="InterPro" id="IPR000073">
    <property type="entry name" value="AB_hydrolase_1"/>
</dbReference>
<keyword evidence="3" id="KW-1185">Reference proteome</keyword>
<gene>
    <name evidence="2" type="ORF">HMPREF7215_1395</name>
</gene>
<dbReference type="Pfam" id="PF00561">
    <property type="entry name" value="Abhydrolase_1"/>
    <property type="match status" value="1"/>
</dbReference>
<name>A0ABP2HXB2_9BACT</name>
<feature type="domain" description="AB hydrolase-1" evidence="1">
    <location>
        <begin position="35"/>
        <end position="272"/>
    </location>
</feature>
<dbReference type="InterPro" id="IPR050266">
    <property type="entry name" value="AB_hydrolase_sf"/>
</dbReference>
<organism evidence="2 3">
    <name type="scientific">Pyramidobacter piscolens W5455</name>
    <dbReference type="NCBI Taxonomy" id="352165"/>
    <lineage>
        <taxon>Bacteria</taxon>
        <taxon>Thermotogati</taxon>
        <taxon>Synergistota</taxon>
        <taxon>Synergistia</taxon>
        <taxon>Synergistales</taxon>
        <taxon>Dethiosulfovibrionaceae</taxon>
        <taxon>Pyramidobacter</taxon>
    </lineage>
</organism>
<dbReference type="EMBL" id="ADFP01000011">
    <property type="protein sequence ID" value="EFB91919.1"/>
    <property type="molecule type" value="Genomic_DNA"/>
</dbReference>